<dbReference type="RefSeq" id="WP_183212970.1">
    <property type="nucleotide sequence ID" value="NZ_JACHOR010000002.1"/>
</dbReference>
<organism evidence="1 2">
    <name type="scientific">Brevundimonas variabilis</name>
    <dbReference type="NCBI Taxonomy" id="74312"/>
    <lineage>
        <taxon>Bacteria</taxon>
        <taxon>Pseudomonadati</taxon>
        <taxon>Pseudomonadota</taxon>
        <taxon>Alphaproteobacteria</taxon>
        <taxon>Caulobacterales</taxon>
        <taxon>Caulobacteraceae</taxon>
        <taxon>Brevundimonas</taxon>
    </lineage>
</organism>
<comment type="caution">
    <text evidence="1">The sequence shown here is derived from an EMBL/GenBank/DDBJ whole genome shotgun (WGS) entry which is preliminary data.</text>
</comment>
<accession>A0A7W9FE88</accession>
<dbReference type="Proteomes" id="UP000545037">
    <property type="component" value="Unassembled WGS sequence"/>
</dbReference>
<evidence type="ECO:0000313" key="2">
    <source>
        <dbReference type="Proteomes" id="UP000545037"/>
    </source>
</evidence>
<reference evidence="1 2" key="1">
    <citation type="submission" date="2020-08" db="EMBL/GenBank/DDBJ databases">
        <title>Genomic Encyclopedia of Type Strains, Phase IV (KMG-IV): sequencing the most valuable type-strain genomes for metagenomic binning, comparative biology and taxonomic classification.</title>
        <authorList>
            <person name="Goeker M."/>
        </authorList>
    </citation>
    <scope>NUCLEOTIDE SEQUENCE [LARGE SCALE GENOMIC DNA]</scope>
    <source>
        <strain evidence="1 2">DSM 4737</strain>
    </source>
</reference>
<dbReference type="EMBL" id="JACHOR010000002">
    <property type="protein sequence ID" value="MBB5746020.1"/>
    <property type="molecule type" value="Genomic_DNA"/>
</dbReference>
<sequence length="132" mass="13927">MAAPVAAPPAPPIALNATALAALPFTVVLPAGFQVTSGRPGPDFSVYTVRRGTQPFVMIYTGPASQFPIYSGEIVQAAGRASVVTVEGNQRRAVEHLFQRSTSPGEVHIWVSSLDGADRQIAEQIAQSVDVR</sequence>
<gene>
    <name evidence="1" type="ORF">GGR13_001604</name>
</gene>
<protein>
    <recommendedName>
        <fullName evidence="3">DUF4367 domain-containing protein</fullName>
    </recommendedName>
</protein>
<name>A0A7W9FE88_9CAUL</name>
<keyword evidence="2" id="KW-1185">Reference proteome</keyword>
<evidence type="ECO:0008006" key="3">
    <source>
        <dbReference type="Google" id="ProtNLM"/>
    </source>
</evidence>
<proteinExistence type="predicted"/>
<dbReference type="AlphaFoldDB" id="A0A7W9FE88"/>
<evidence type="ECO:0000313" key="1">
    <source>
        <dbReference type="EMBL" id="MBB5746020.1"/>
    </source>
</evidence>